<name>A0ABS0HAC0_9ACTN</name>
<evidence type="ECO:0000313" key="1">
    <source>
        <dbReference type="EMBL" id="MBF9135427.1"/>
    </source>
</evidence>
<gene>
    <name evidence="1" type="ORF">I0C86_41995</name>
</gene>
<accession>A0ABS0HAC0</accession>
<organism evidence="1 2">
    <name type="scientific">Plantactinospora alkalitolerans</name>
    <dbReference type="NCBI Taxonomy" id="2789879"/>
    <lineage>
        <taxon>Bacteria</taxon>
        <taxon>Bacillati</taxon>
        <taxon>Actinomycetota</taxon>
        <taxon>Actinomycetes</taxon>
        <taxon>Micromonosporales</taxon>
        <taxon>Micromonosporaceae</taxon>
        <taxon>Plantactinospora</taxon>
    </lineage>
</organism>
<proteinExistence type="predicted"/>
<evidence type="ECO:0000313" key="2">
    <source>
        <dbReference type="Proteomes" id="UP000638560"/>
    </source>
</evidence>
<protein>
    <submittedName>
        <fullName evidence="1">Uncharacterized protein</fullName>
    </submittedName>
</protein>
<reference evidence="1 2" key="1">
    <citation type="submission" date="2020-11" db="EMBL/GenBank/DDBJ databases">
        <title>A novel isolate from a Black sea contaminated sediment with potential to produce alkanes: Plantactinospora alkalitolerans sp. nov.</title>
        <authorList>
            <person name="Carro L."/>
            <person name="Veyisoglu A."/>
            <person name="Guven K."/>
            <person name="Schumann P."/>
            <person name="Klenk H.-P."/>
            <person name="Sahin N."/>
        </authorList>
    </citation>
    <scope>NUCLEOTIDE SEQUENCE [LARGE SCALE GENOMIC DNA]</scope>
    <source>
        <strain evidence="1 2">S1510</strain>
    </source>
</reference>
<dbReference type="EMBL" id="JADPUN010000428">
    <property type="protein sequence ID" value="MBF9135427.1"/>
    <property type="molecule type" value="Genomic_DNA"/>
</dbReference>
<keyword evidence="2" id="KW-1185">Reference proteome</keyword>
<dbReference type="Proteomes" id="UP000638560">
    <property type="component" value="Unassembled WGS sequence"/>
</dbReference>
<comment type="caution">
    <text evidence="1">The sequence shown here is derived from an EMBL/GenBank/DDBJ whole genome shotgun (WGS) entry which is preliminary data.</text>
</comment>
<dbReference type="RefSeq" id="WP_196206888.1">
    <property type="nucleotide sequence ID" value="NZ_JADPUN010000428.1"/>
</dbReference>
<sequence>MSMVPESAPGLAITWAWRIITEHAEGRGCGQCRDRWCPTAEWALWVVVTEHFSPPGDDGRRLVTVVARQVLTNHWPRGVDGCRPCGLPDCTRMQVAATWLEVVKDDYVPPSVRILMKSATPTVEQLREITGMGLPPTTPEP</sequence>